<evidence type="ECO:0000313" key="7">
    <source>
        <dbReference type="EMBL" id="RWR81105.1"/>
    </source>
</evidence>
<evidence type="ECO:0000313" key="8">
    <source>
        <dbReference type="Proteomes" id="UP000283530"/>
    </source>
</evidence>
<organism evidence="7 8">
    <name type="scientific">Cinnamomum micranthum f. kanehirae</name>
    <dbReference type="NCBI Taxonomy" id="337451"/>
    <lineage>
        <taxon>Eukaryota</taxon>
        <taxon>Viridiplantae</taxon>
        <taxon>Streptophyta</taxon>
        <taxon>Embryophyta</taxon>
        <taxon>Tracheophyta</taxon>
        <taxon>Spermatophyta</taxon>
        <taxon>Magnoliopsida</taxon>
        <taxon>Magnoliidae</taxon>
        <taxon>Laurales</taxon>
        <taxon>Lauraceae</taxon>
        <taxon>Cinnamomum</taxon>
    </lineage>
</organism>
<evidence type="ECO:0000256" key="4">
    <source>
        <dbReference type="ARBA" id="ARBA00022989"/>
    </source>
</evidence>
<dbReference type="AlphaFoldDB" id="A0A3S3MRL3"/>
<keyword evidence="3" id="KW-0812">Transmembrane</keyword>
<evidence type="ECO:0000256" key="6">
    <source>
        <dbReference type="SAM" id="SignalP"/>
    </source>
</evidence>
<keyword evidence="6" id="KW-0732">Signal</keyword>
<gene>
    <name evidence="7" type="ORF">CKAN_00977300</name>
</gene>
<dbReference type="GO" id="GO:0016020">
    <property type="term" value="C:membrane"/>
    <property type="evidence" value="ECO:0007669"/>
    <property type="project" value="UniProtKB-SubCell"/>
</dbReference>
<feature type="chain" id="PRO_5018784701" evidence="6">
    <location>
        <begin position="25"/>
        <end position="70"/>
    </location>
</feature>
<feature type="signal peptide" evidence="6">
    <location>
        <begin position="1"/>
        <end position="24"/>
    </location>
</feature>
<accession>A0A3S3MRL3</accession>
<dbReference type="Gene3D" id="1.20.1250.20">
    <property type="entry name" value="MFS general substrate transporter like domains"/>
    <property type="match status" value="1"/>
</dbReference>
<proteinExistence type="inferred from homology"/>
<dbReference type="InterPro" id="IPR036259">
    <property type="entry name" value="MFS_trans_sf"/>
</dbReference>
<dbReference type="GO" id="GO:0022857">
    <property type="term" value="F:transmembrane transporter activity"/>
    <property type="evidence" value="ECO:0007669"/>
    <property type="project" value="InterPro"/>
</dbReference>
<evidence type="ECO:0000256" key="3">
    <source>
        <dbReference type="ARBA" id="ARBA00022692"/>
    </source>
</evidence>
<protein>
    <submittedName>
        <fullName evidence="7">Protein NRT1/ PTR FAMILY 5.10-like protein isoform X1</fullName>
    </submittedName>
</protein>
<comment type="subcellular location">
    <subcellularLocation>
        <location evidence="1">Membrane</location>
        <topology evidence="1">Multi-pass membrane protein</topology>
    </subcellularLocation>
</comment>
<keyword evidence="8" id="KW-1185">Reference proteome</keyword>
<comment type="similarity">
    <text evidence="2">Belongs to the major facilitator superfamily. Proton-dependent oligopeptide transporter (POT/PTR) (TC 2.A.17) family.</text>
</comment>
<dbReference type="EMBL" id="QPKB01000003">
    <property type="protein sequence ID" value="RWR81105.1"/>
    <property type="molecule type" value="Genomic_DNA"/>
</dbReference>
<name>A0A3S3MRL3_9MAGN</name>
<dbReference type="PANTHER" id="PTHR11654">
    <property type="entry name" value="OLIGOPEPTIDE TRANSPORTER-RELATED"/>
    <property type="match status" value="1"/>
</dbReference>
<keyword evidence="5" id="KW-0472">Membrane</keyword>
<evidence type="ECO:0000256" key="1">
    <source>
        <dbReference type="ARBA" id="ARBA00004141"/>
    </source>
</evidence>
<dbReference type="InterPro" id="IPR000109">
    <property type="entry name" value="POT_fam"/>
</dbReference>
<reference evidence="7 8" key="1">
    <citation type="journal article" date="2019" name="Nat. Plants">
        <title>Stout camphor tree genome fills gaps in understanding of flowering plant genome evolution.</title>
        <authorList>
            <person name="Chaw S.M."/>
            <person name="Liu Y.C."/>
            <person name="Wu Y.W."/>
            <person name="Wang H.Y."/>
            <person name="Lin C.I."/>
            <person name="Wu C.S."/>
            <person name="Ke H.M."/>
            <person name="Chang L.Y."/>
            <person name="Hsu C.Y."/>
            <person name="Yang H.T."/>
            <person name="Sudianto E."/>
            <person name="Hsu M.H."/>
            <person name="Wu K.P."/>
            <person name="Wang L.N."/>
            <person name="Leebens-Mack J.H."/>
            <person name="Tsai I.J."/>
        </authorList>
    </citation>
    <scope>NUCLEOTIDE SEQUENCE [LARGE SCALE GENOMIC DNA]</scope>
    <source>
        <strain evidence="8">cv. Chaw 1501</strain>
        <tissue evidence="7">Young leaves</tissue>
    </source>
</reference>
<dbReference type="Proteomes" id="UP000283530">
    <property type="component" value="Unassembled WGS sequence"/>
</dbReference>
<evidence type="ECO:0000256" key="5">
    <source>
        <dbReference type="ARBA" id="ARBA00023136"/>
    </source>
</evidence>
<keyword evidence="4" id="KW-1133">Transmembrane helix</keyword>
<sequence length="70" mass="7969">MFASPCARFQDVFFFLSLYVVALAEGGHRPCVQAFGADQFDLRDPKESKSKSSFFNWWYFGQCCGNVISL</sequence>
<dbReference type="Pfam" id="PF00854">
    <property type="entry name" value="PTR2"/>
    <property type="match status" value="1"/>
</dbReference>
<comment type="caution">
    <text evidence="7">The sequence shown here is derived from an EMBL/GenBank/DDBJ whole genome shotgun (WGS) entry which is preliminary data.</text>
</comment>
<dbReference type="OrthoDB" id="8904098at2759"/>
<evidence type="ECO:0000256" key="2">
    <source>
        <dbReference type="ARBA" id="ARBA00005982"/>
    </source>
</evidence>